<evidence type="ECO:0000313" key="2">
    <source>
        <dbReference type="Proteomes" id="UP000789524"/>
    </source>
</evidence>
<evidence type="ECO:0000313" key="1">
    <source>
        <dbReference type="EMBL" id="CAG9581175.1"/>
    </source>
</evidence>
<reference evidence="1" key="1">
    <citation type="submission" date="2021-09" db="EMBL/GenBank/DDBJ databases">
        <authorList>
            <person name="Martin H S."/>
        </authorList>
    </citation>
    <scope>NUCLEOTIDE SEQUENCE</scope>
</reference>
<protein>
    <submittedName>
        <fullName evidence="1">(African queen) hypothetical protein</fullName>
    </submittedName>
</protein>
<proteinExistence type="predicted"/>
<dbReference type="Proteomes" id="UP000789524">
    <property type="component" value="Unassembled WGS sequence"/>
</dbReference>
<accession>A0A8J2W9P7</accession>
<gene>
    <name evidence="1" type="ORF">DCHRY22_LOCUS13831</name>
</gene>
<sequence length="69" mass="7194">MFSSSAPGGSFQKLVCGGHWPVAVTSPAVRPMGGRAPLPGRSPSCLAFVRAVCRWLSLAPHPSFLSPAF</sequence>
<organism evidence="1 2">
    <name type="scientific">Danaus chrysippus</name>
    <name type="common">African queen</name>
    <dbReference type="NCBI Taxonomy" id="151541"/>
    <lineage>
        <taxon>Eukaryota</taxon>
        <taxon>Metazoa</taxon>
        <taxon>Ecdysozoa</taxon>
        <taxon>Arthropoda</taxon>
        <taxon>Hexapoda</taxon>
        <taxon>Insecta</taxon>
        <taxon>Pterygota</taxon>
        <taxon>Neoptera</taxon>
        <taxon>Endopterygota</taxon>
        <taxon>Lepidoptera</taxon>
        <taxon>Glossata</taxon>
        <taxon>Ditrysia</taxon>
        <taxon>Papilionoidea</taxon>
        <taxon>Nymphalidae</taxon>
        <taxon>Danainae</taxon>
        <taxon>Danaini</taxon>
        <taxon>Danaina</taxon>
        <taxon>Danaus</taxon>
        <taxon>Anosia</taxon>
    </lineage>
</organism>
<dbReference type="AlphaFoldDB" id="A0A8J2W9P7"/>
<name>A0A8J2W9P7_9NEOP</name>
<keyword evidence="2" id="KW-1185">Reference proteome</keyword>
<dbReference type="EMBL" id="CAKASE010000080">
    <property type="protein sequence ID" value="CAG9581175.1"/>
    <property type="molecule type" value="Genomic_DNA"/>
</dbReference>
<comment type="caution">
    <text evidence="1">The sequence shown here is derived from an EMBL/GenBank/DDBJ whole genome shotgun (WGS) entry which is preliminary data.</text>
</comment>